<dbReference type="PANTHER" id="PTHR39083">
    <property type="entry name" value="CYCLIC DI-GMP-BINDING PROTEIN"/>
    <property type="match status" value="1"/>
</dbReference>
<keyword evidence="6" id="KW-0973">c-di-GMP</keyword>
<accession>A0ABN7JYR3</accession>
<dbReference type="RefSeq" id="WP_142593649.1">
    <property type="nucleotide sequence ID" value="NZ_CABFWF030000014.1"/>
</dbReference>
<comment type="subunit">
    <text evidence="6">Tightly associated with the cellulose synthase catalytic subunit.</text>
</comment>
<keyword evidence="5 6" id="KW-0472">Membrane</keyword>
<evidence type="ECO:0000313" key="9">
    <source>
        <dbReference type="Proteomes" id="UP000606921"/>
    </source>
</evidence>
<keyword evidence="3 6" id="KW-0812">Transmembrane</keyword>
<dbReference type="Proteomes" id="UP000606921">
    <property type="component" value="Unassembled WGS sequence"/>
</dbReference>
<dbReference type="InterPro" id="IPR018513">
    <property type="entry name" value="Cell_synthase_bac"/>
</dbReference>
<comment type="subcellular location">
    <subcellularLocation>
        <location evidence="6">Cell inner membrane</location>
    </subcellularLocation>
    <subcellularLocation>
        <location evidence="1">Cell membrane</location>
        <topology evidence="1">Single-pass membrane protein</topology>
    </subcellularLocation>
</comment>
<keyword evidence="2 6" id="KW-1003">Cell membrane</keyword>
<evidence type="ECO:0000256" key="2">
    <source>
        <dbReference type="ARBA" id="ARBA00022475"/>
    </source>
</evidence>
<sequence>MTQLVISCLLAIFLLGQFEIERAEAQPAPFDMSPERPRQEAPAPQLPRPRVVPSERPQPAPSPDNPAADAGAEEPAVTAQPEPHVTTPGSNKPEKRAAAAEASGPARRFVIPAASLTLTGEYARSSWAVYLTAEQAQAGRSFTLSYQNAIVVAPEASSLSLFVNNRRIGDEKISATNGVKAVTWMIPPSLLRPGSNDFDLVVNQRHRTDCDIRSTYDLWTEVDGAGTYIEFGPELKTTTSAIEAVQAFGADAEGRTRFQMIVPSVGALEQVAPLLRLSQALAVMSGMPNPQFSFQRQIENGAPSTAQMTVAIGTAADLGKILPKLPPGAEAGPVTSVMSSTDGAGPMIVVTGPTWSDVSRAIDTFIAPVLRPVTVRRESLTTDRWHRPNARFVFGGEMLSLAELGVPSIEFSGRRFRSSFTIALPSDFYAGAYGEAVLYLDAAYSAAVAGGTHIDIYVNGDIASTVPITEEGGGVFRQAPIRITMRHLRPGSNRIEIEAVLISDADAICAPASNASSEPRFALFDSSSFHMPRYARLGQTPNLAGLSGTGFPYSRQEQPTALFMDRIREETLTAAANILGKMAQVAGAPIVIEPVSAANAIGARNAIFIAPAAHIPPNVLTQLNLDQNLASTWRQTDSTDLSRDDNAATLDDWRERVEGGPVIRRIEAIRAWLREKLDFTEGALRFLPGREAPFSPEAQDELLLAQGPALNGTGIWTVLTAPESSELAAATGELVRQDLWQQVEGRAFTYSRTSNEVRAIEARNLSFLAPVDTSLSNYRLVAANWLSSNLLSYATAIVILSCLLGLTTAGLLRWLGRQE</sequence>
<dbReference type="EMBL" id="CABFWF030000014">
    <property type="protein sequence ID" value="CAD7049938.1"/>
    <property type="molecule type" value="Genomic_DNA"/>
</dbReference>
<evidence type="ECO:0000313" key="8">
    <source>
        <dbReference type="EMBL" id="CAD7049938.1"/>
    </source>
</evidence>
<comment type="function">
    <text evidence="6">Binds the cellulose synthase activator, bis-(3'-5') cyclic diguanylic acid (c-di-GMP).</text>
</comment>
<evidence type="ECO:0000256" key="4">
    <source>
        <dbReference type="ARBA" id="ARBA00022989"/>
    </source>
</evidence>
<evidence type="ECO:0000256" key="1">
    <source>
        <dbReference type="ARBA" id="ARBA00004162"/>
    </source>
</evidence>
<keyword evidence="9" id="KW-1185">Reference proteome</keyword>
<reference evidence="8 9" key="1">
    <citation type="submission" date="2020-11" db="EMBL/GenBank/DDBJ databases">
        <authorList>
            <person name="Lassalle F."/>
        </authorList>
    </citation>
    <scope>NUCLEOTIDE SEQUENCE [LARGE SCALE GENOMIC DNA]</scope>
    <source>
        <strain evidence="8 9">JC140</strain>
    </source>
</reference>
<dbReference type="Pfam" id="PF03170">
    <property type="entry name" value="BcsB"/>
    <property type="match status" value="1"/>
</dbReference>
<keyword evidence="6" id="KW-0135">Cellulose biosynthesis</keyword>
<gene>
    <name evidence="8" type="ORF">REJC140_01575</name>
</gene>
<comment type="caution">
    <text evidence="8">The sequence shown here is derived from an EMBL/GenBank/DDBJ whole genome shotgun (WGS) entry which is preliminary data.</text>
</comment>
<comment type="similarity">
    <text evidence="6">Belongs to the AcsB/BcsB family.</text>
</comment>
<evidence type="ECO:0000256" key="7">
    <source>
        <dbReference type="SAM" id="MobiDB-lite"/>
    </source>
</evidence>
<name>A0ABN7JYR3_9HYPH</name>
<dbReference type="PANTHER" id="PTHR39083:SF1">
    <property type="entry name" value="CYCLIC DI-GMP-BINDING PROTEIN"/>
    <property type="match status" value="1"/>
</dbReference>
<feature type="region of interest" description="Disordered" evidence="7">
    <location>
        <begin position="28"/>
        <end position="104"/>
    </location>
</feature>
<protein>
    <recommendedName>
        <fullName evidence="6">Cyclic di-GMP-binding protein</fullName>
    </recommendedName>
    <alternativeName>
        <fullName evidence="6">Cellulose synthase regulatory subunit</fullName>
    </alternativeName>
</protein>
<feature type="transmembrane region" description="Helical" evidence="6">
    <location>
        <begin position="790"/>
        <end position="815"/>
    </location>
</feature>
<comment type="pathway">
    <text evidence="6">Glycan metabolism; bacterial cellulose biosynthesis.</text>
</comment>
<keyword evidence="4 6" id="KW-1133">Transmembrane helix</keyword>
<proteinExistence type="inferred from homology"/>
<dbReference type="Gene3D" id="2.60.120.260">
    <property type="entry name" value="Galactose-binding domain-like"/>
    <property type="match status" value="2"/>
</dbReference>
<evidence type="ECO:0000256" key="6">
    <source>
        <dbReference type="RuleBase" id="RU365021"/>
    </source>
</evidence>
<keyword evidence="6" id="KW-0997">Cell inner membrane</keyword>
<organism evidence="8 9">
    <name type="scientific">Pseudorhizobium endolithicum</name>
    <dbReference type="NCBI Taxonomy" id="1191678"/>
    <lineage>
        <taxon>Bacteria</taxon>
        <taxon>Pseudomonadati</taxon>
        <taxon>Pseudomonadota</taxon>
        <taxon>Alphaproteobacteria</taxon>
        <taxon>Hyphomicrobiales</taxon>
        <taxon>Rhizobiaceae</taxon>
        <taxon>Rhizobium/Agrobacterium group</taxon>
        <taxon>Pseudorhizobium</taxon>
    </lineage>
</organism>
<evidence type="ECO:0000256" key="3">
    <source>
        <dbReference type="ARBA" id="ARBA00022692"/>
    </source>
</evidence>
<evidence type="ECO:0000256" key="5">
    <source>
        <dbReference type="ARBA" id="ARBA00023136"/>
    </source>
</evidence>